<feature type="transmembrane region" description="Helical" evidence="1">
    <location>
        <begin position="7"/>
        <end position="29"/>
    </location>
</feature>
<keyword evidence="1" id="KW-0472">Membrane</keyword>
<keyword evidence="1" id="KW-1133">Transmembrane helix</keyword>
<evidence type="ECO:0008006" key="4">
    <source>
        <dbReference type="Google" id="ProtNLM"/>
    </source>
</evidence>
<gene>
    <name evidence="2" type="ORF">SPI_02871</name>
</gene>
<organism evidence="2 3">
    <name type="scientific">Niveomyces insectorum RCEF 264</name>
    <dbReference type="NCBI Taxonomy" id="1081102"/>
    <lineage>
        <taxon>Eukaryota</taxon>
        <taxon>Fungi</taxon>
        <taxon>Dikarya</taxon>
        <taxon>Ascomycota</taxon>
        <taxon>Pezizomycotina</taxon>
        <taxon>Sordariomycetes</taxon>
        <taxon>Hypocreomycetidae</taxon>
        <taxon>Hypocreales</taxon>
        <taxon>Cordycipitaceae</taxon>
        <taxon>Niveomyces</taxon>
    </lineage>
</organism>
<keyword evidence="3" id="KW-1185">Reference proteome</keyword>
<dbReference type="Proteomes" id="UP000076874">
    <property type="component" value="Unassembled WGS sequence"/>
</dbReference>
<evidence type="ECO:0000313" key="2">
    <source>
        <dbReference type="EMBL" id="OAA64224.1"/>
    </source>
</evidence>
<dbReference type="AlphaFoldDB" id="A0A167WVB5"/>
<proteinExistence type="predicted"/>
<dbReference type="EMBL" id="AZHD01000004">
    <property type="protein sequence ID" value="OAA64224.1"/>
    <property type="molecule type" value="Genomic_DNA"/>
</dbReference>
<evidence type="ECO:0000256" key="1">
    <source>
        <dbReference type="SAM" id="Phobius"/>
    </source>
</evidence>
<dbReference type="STRING" id="1081102.A0A167WVB5"/>
<reference evidence="2 3" key="1">
    <citation type="journal article" date="2016" name="Genome Biol. Evol.">
        <title>Divergent and convergent evolution of fungal pathogenicity.</title>
        <authorList>
            <person name="Shang Y."/>
            <person name="Xiao G."/>
            <person name="Zheng P."/>
            <person name="Cen K."/>
            <person name="Zhan S."/>
            <person name="Wang C."/>
        </authorList>
    </citation>
    <scope>NUCLEOTIDE SEQUENCE [LARGE SCALE GENOMIC DNA]</scope>
    <source>
        <strain evidence="2 3">RCEF 264</strain>
    </source>
</reference>
<accession>A0A167WVB5</accession>
<protein>
    <recommendedName>
        <fullName evidence="4">O-fucosyltransferase family protein</fullName>
    </recommendedName>
</protein>
<keyword evidence="1" id="KW-0812">Transmembrane</keyword>
<evidence type="ECO:0000313" key="3">
    <source>
        <dbReference type="Proteomes" id="UP000076874"/>
    </source>
</evidence>
<dbReference type="OrthoDB" id="20368at2759"/>
<name>A0A167WVB5_9HYPO</name>
<sequence length="284" mass="31371">MLESYRLVHYLRFFFAGSFVLWVFVHFVADREHSRYAGLFRQFRSEKDVFVDEFLRNDVEGAAFNGTGIGDLCASKTWTKGLVLTCEAVPGGVADVKNGVLNCIRIAIEMGAEVIVPDIVLRSVIDLSVVVPNDVGPLRGVPLDHFFDRTHLKQSLARSCPQMRVHNSLDDFANEPTMLTPAKLDVFLLPKGGDAAALTALSYDEHGLVDYEILLRAGLFTGQAGSSFAWNLALRRQHAYGTPGAPASGADASHLNGTIRWHDRYSTLYGKAELGEHLHLSIWP</sequence>
<comment type="caution">
    <text evidence="2">The sequence shown here is derived from an EMBL/GenBank/DDBJ whole genome shotgun (WGS) entry which is preliminary data.</text>
</comment>